<feature type="transmembrane region" description="Helical" evidence="6">
    <location>
        <begin position="12"/>
        <end position="37"/>
    </location>
</feature>
<dbReference type="CDD" id="cd17321">
    <property type="entry name" value="MFS_MMR_MDR_like"/>
    <property type="match status" value="1"/>
</dbReference>
<dbReference type="InterPro" id="IPR036259">
    <property type="entry name" value="MFS_trans_sf"/>
</dbReference>
<name>A0A9X9S275_METOG</name>
<organism evidence="8 9">
    <name type="scientific">Methanogenium organophilum</name>
    <dbReference type="NCBI Taxonomy" id="2199"/>
    <lineage>
        <taxon>Archaea</taxon>
        <taxon>Methanobacteriati</taxon>
        <taxon>Methanobacteriota</taxon>
        <taxon>Stenosarchaea group</taxon>
        <taxon>Methanomicrobia</taxon>
        <taxon>Methanomicrobiales</taxon>
        <taxon>Methanomicrobiaceae</taxon>
        <taxon>Methanogenium</taxon>
    </lineage>
</organism>
<keyword evidence="2" id="KW-0813">Transport</keyword>
<feature type="transmembrane region" description="Helical" evidence="6">
    <location>
        <begin position="201"/>
        <end position="222"/>
    </location>
</feature>
<evidence type="ECO:0000256" key="6">
    <source>
        <dbReference type="SAM" id="Phobius"/>
    </source>
</evidence>
<feature type="transmembrane region" description="Helical" evidence="6">
    <location>
        <begin position="81"/>
        <end position="100"/>
    </location>
</feature>
<feature type="transmembrane region" description="Helical" evidence="6">
    <location>
        <begin position="137"/>
        <end position="158"/>
    </location>
</feature>
<evidence type="ECO:0000313" key="9">
    <source>
        <dbReference type="Proteomes" id="UP001163096"/>
    </source>
</evidence>
<dbReference type="AlphaFoldDB" id="A0A9X9S275"/>
<feature type="transmembrane region" description="Helical" evidence="6">
    <location>
        <begin position="410"/>
        <end position="431"/>
    </location>
</feature>
<feature type="transmembrane region" description="Helical" evidence="6">
    <location>
        <begin position="366"/>
        <end position="389"/>
    </location>
</feature>
<dbReference type="GO" id="GO:0022857">
    <property type="term" value="F:transmembrane transporter activity"/>
    <property type="evidence" value="ECO:0007669"/>
    <property type="project" value="InterPro"/>
</dbReference>
<evidence type="ECO:0000256" key="1">
    <source>
        <dbReference type="ARBA" id="ARBA00004141"/>
    </source>
</evidence>
<feature type="transmembrane region" description="Helical" evidence="6">
    <location>
        <begin position="337"/>
        <end position="354"/>
    </location>
</feature>
<feature type="transmembrane region" description="Helical" evidence="6">
    <location>
        <begin position="106"/>
        <end position="125"/>
    </location>
</feature>
<protein>
    <submittedName>
        <fullName evidence="8">MFS transporter</fullName>
    </submittedName>
</protein>
<sequence length="523" mass="56610">MKHRGDPHEGFKWGVLTIICLAVFIMVIDTTIMNVSITALVQDLKTTVPTIQAIIAIYALVMASFMLIGGKLQDVLGRRKAFLLGVAIYGIGTFTASMSWNATILLIGWAIFEGLGAILMMPATTTFLTSTYSGRDLAFAFGMWGGIAAAGAAFGPIIGGYLTTFYSWRWAFRIELVIVFLILVLSYLLTESRPTLKWRDLDVIGTLLSFVGLFAIVMGILLMRNYAFWQYISTLIGAGLVIMGIFFLWEKRRKTKGRVPLVDISVFRNRSFVLGNTIGTVQNIAFAGFLFVIPVFYQQVTGISAFETGIVLLPMSIAVFIFSIGGARISTFIRPKHLLITGLILGMAGSFMLRDIFGLGTGTAEFIPGSIVLGVGFGIILSQVTNLTLSTVPDEHATDAAGVLNTLRQLGTSLGTATVGVILLIFSYIGIADEVEHQAAITGVPAEELATGLRNWVDAMQTGRPDLFVPDTVLVQLVNIIDSAISSAMLRCFDAITIFLGIALIAALFLPRQAVRSEPDEDA</sequence>
<dbReference type="InterPro" id="IPR020846">
    <property type="entry name" value="MFS_dom"/>
</dbReference>
<dbReference type="GeneID" id="76834829"/>
<dbReference type="Proteomes" id="UP001163096">
    <property type="component" value="Chromosome"/>
</dbReference>
<dbReference type="Gene3D" id="1.20.1250.20">
    <property type="entry name" value="MFS general substrate transporter like domains"/>
    <property type="match status" value="1"/>
</dbReference>
<dbReference type="PROSITE" id="PS50850">
    <property type="entry name" value="MFS"/>
    <property type="match status" value="1"/>
</dbReference>
<keyword evidence="4 6" id="KW-1133">Transmembrane helix</keyword>
<dbReference type="PRINTS" id="PR01036">
    <property type="entry name" value="TCRTETB"/>
</dbReference>
<dbReference type="InterPro" id="IPR011701">
    <property type="entry name" value="MFS"/>
</dbReference>
<dbReference type="Pfam" id="PF07690">
    <property type="entry name" value="MFS_1"/>
    <property type="match status" value="2"/>
</dbReference>
<comment type="subcellular location">
    <subcellularLocation>
        <location evidence="1">Membrane</location>
        <topology evidence="1">Multi-pass membrane protein</topology>
    </subcellularLocation>
</comment>
<dbReference type="EMBL" id="CP113361">
    <property type="protein sequence ID" value="WAI00178.1"/>
    <property type="molecule type" value="Genomic_DNA"/>
</dbReference>
<evidence type="ECO:0000256" key="5">
    <source>
        <dbReference type="ARBA" id="ARBA00023136"/>
    </source>
</evidence>
<keyword evidence="9" id="KW-1185">Reference proteome</keyword>
<evidence type="ECO:0000259" key="7">
    <source>
        <dbReference type="PROSITE" id="PS50850"/>
    </source>
</evidence>
<feature type="transmembrane region" description="Helical" evidence="6">
    <location>
        <begin position="170"/>
        <end position="189"/>
    </location>
</feature>
<proteinExistence type="predicted"/>
<feature type="transmembrane region" description="Helical" evidence="6">
    <location>
        <begin position="49"/>
        <end position="69"/>
    </location>
</feature>
<dbReference type="GO" id="GO:0016020">
    <property type="term" value="C:membrane"/>
    <property type="evidence" value="ECO:0007669"/>
    <property type="project" value="UniProtKB-SubCell"/>
</dbReference>
<feature type="domain" description="Major facilitator superfamily (MFS) profile" evidence="7">
    <location>
        <begin position="15"/>
        <end position="515"/>
    </location>
</feature>
<dbReference type="RefSeq" id="WP_268185351.1">
    <property type="nucleotide sequence ID" value="NZ_CP113361.1"/>
</dbReference>
<dbReference type="KEGG" id="mou:OU421_06965"/>
<keyword evidence="3 6" id="KW-0812">Transmembrane</keyword>
<accession>A0A9X9S275</accession>
<evidence type="ECO:0000256" key="4">
    <source>
        <dbReference type="ARBA" id="ARBA00022989"/>
    </source>
</evidence>
<dbReference type="SUPFAM" id="SSF103473">
    <property type="entry name" value="MFS general substrate transporter"/>
    <property type="match status" value="1"/>
</dbReference>
<feature type="transmembrane region" description="Helical" evidence="6">
    <location>
        <begin position="303"/>
        <end position="325"/>
    </location>
</feature>
<evidence type="ECO:0000256" key="2">
    <source>
        <dbReference type="ARBA" id="ARBA00022448"/>
    </source>
</evidence>
<evidence type="ECO:0000256" key="3">
    <source>
        <dbReference type="ARBA" id="ARBA00022692"/>
    </source>
</evidence>
<feature type="transmembrane region" description="Helical" evidence="6">
    <location>
        <begin position="228"/>
        <end position="249"/>
    </location>
</feature>
<dbReference type="PANTHER" id="PTHR42718">
    <property type="entry name" value="MAJOR FACILITATOR SUPERFAMILY MULTIDRUG TRANSPORTER MFSC"/>
    <property type="match status" value="1"/>
</dbReference>
<dbReference type="PANTHER" id="PTHR42718:SF9">
    <property type="entry name" value="MAJOR FACILITATOR SUPERFAMILY MULTIDRUG TRANSPORTER MFSC"/>
    <property type="match status" value="1"/>
</dbReference>
<gene>
    <name evidence="8" type="ORF">OU421_06965</name>
</gene>
<feature type="transmembrane region" description="Helical" evidence="6">
    <location>
        <begin position="273"/>
        <end position="297"/>
    </location>
</feature>
<dbReference type="Gene3D" id="1.20.1720.10">
    <property type="entry name" value="Multidrug resistance protein D"/>
    <property type="match status" value="1"/>
</dbReference>
<feature type="transmembrane region" description="Helical" evidence="6">
    <location>
        <begin position="488"/>
        <end position="510"/>
    </location>
</feature>
<reference evidence="8" key="1">
    <citation type="submission" date="2022-11" db="EMBL/GenBank/DDBJ databases">
        <title>Complete genome sequence of Methanogenium organophilum DSM 3596.</title>
        <authorList>
            <person name="Chen S.-C."/>
            <person name="Lai S.-J."/>
            <person name="You Y.-T."/>
        </authorList>
    </citation>
    <scope>NUCLEOTIDE SEQUENCE</scope>
    <source>
        <strain evidence="8">DSM 3596</strain>
    </source>
</reference>
<keyword evidence="5 6" id="KW-0472">Membrane</keyword>
<evidence type="ECO:0000313" key="8">
    <source>
        <dbReference type="EMBL" id="WAI00178.1"/>
    </source>
</evidence>